<dbReference type="RefSeq" id="XP_002767213.1">
    <property type="nucleotide sequence ID" value="XM_002767167.1"/>
</dbReference>
<accession>C5LTL9</accession>
<reference evidence="2 3" key="1">
    <citation type="submission" date="2008-07" db="EMBL/GenBank/DDBJ databases">
        <authorList>
            <person name="El-Sayed N."/>
            <person name="Caler E."/>
            <person name="Inman J."/>
            <person name="Amedeo P."/>
            <person name="Hass B."/>
            <person name="Wortman J."/>
        </authorList>
    </citation>
    <scope>NUCLEOTIDE SEQUENCE [LARGE SCALE GENOMIC DNA]</scope>
    <source>
        <strain evidence="3">ATCC 50983 / TXsc</strain>
    </source>
</reference>
<name>C5LTL9_PERM5</name>
<feature type="transmembrane region" description="Helical" evidence="1">
    <location>
        <begin position="36"/>
        <end position="57"/>
    </location>
</feature>
<keyword evidence="1" id="KW-1133">Transmembrane helix</keyword>
<sequence>MVIMVAMMPCIFYVRVQQFVLGSVKKYVRKHVIETIVICIVLIWCIPMIVIGSIGAIEDFGES</sequence>
<keyword evidence="3" id="KW-1185">Reference proteome</keyword>
<dbReference type="Proteomes" id="UP000007800">
    <property type="component" value="Unassembled WGS sequence"/>
</dbReference>
<evidence type="ECO:0000313" key="2">
    <source>
        <dbReference type="EMBL" id="EEQ99930.1"/>
    </source>
</evidence>
<dbReference type="EMBL" id="GG685355">
    <property type="protein sequence ID" value="EEQ99930.1"/>
    <property type="molecule type" value="Genomic_DNA"/>
</dbReference>
<evidence type="ECO:0000256" key="1">
    <source>
        <dbReference type="SAM" id="Phobius"/>
    </source>
</evidence>
<gene>
    <name evidence="2" type="ORF">Pmar_PMAR015990</name>
</gene>
<keyword evidence="1" id="KW-0812">Transmembrane</keyword>
<keyword evidence="1" id="KW-0472">Membrane</keyword>
<organism evidence="3">
    <name type="scientific">Perkinsus marinus (strain ATCC 50983 / TXsc)</name>
    <dbReference type="NCBI Taxonomy" id="423536"/>
    <lineage>
        <taxon>Eukaryota</taxon>
        <taxon>Sar</taxon>
        <taxon>Alveolata</taxon>
        <taxon>Perkinsozoa</taxon>
        <taxon>Perkinsea</taxon>
        <taxon>Perkinsida</taxon>
        <taxon>Perkinsidae</taxon>
        <taxon>Perkinsus</taxon>
    </lineage>
</organism>
<dbReference type="OrthoDB" id="40134at2759"/>
<protein>
    <submittedName>
        <fullName evidence="2">Uncharacterized protein</fullName>
    </submittedName>
</protein>
<evidence type="ECO:0000313" key="3">
    <source>
        <dbReference type="Proteomes" id="UP000007800"/>
    </source>
</evidence>
<dbReference type="GeneID" id="9052122"/>
<dbReference type="AlphaFoldDB" id="C5LTL9"/>
<dbReference type="InParanoid" id="C5LTL9"/>
<proteinExistence type="predicted"/>